<gene>
    <name evidence="2" type="ORF">SAMN04488530_10673</name>
</gene>
<keyword evidence="3" id="KW-1185">Reference proteome</keyword>
<name>A0A1M5M8P0_9FIRM</name>
<feature type="transmembrane region" description="Helical" evidence="1">
    <location>
        <begin position="211"/>
        <end position="234"/>
    </location>
</feature>
<accession>A0A1M5M8P0</accession>
<evidence type="ECO:0000313" key="3">
    <source>
        <dbReference type="Proteomes" id="UP000243255"/>
    </source>
</evidence>
<protein>
    <submittedName>
        <fullName evidence="2">Uncharacterized protein</fullName>
    </submittedName>
</protein>
<dbReference type="RefSeq" id="WP_073124656.1">
    <property type="nucleotide sequence ID" value="NZ_BAABCH010000022.1"/>
</dbReference>
<feature type="transmembrane region" description="Helical" evidence="1">
    <location>
        <begin position="7"/>
        <end position="29"/>
    </location>
</feature>
<proteinExistence type="predicted"/>
<dbReference type="STRING" id="1121321.SAMN04488530_10673"/>
<organism evidence="2 3">
    <name type="scientific">Asaccharospora irregularis DSM 2635</name>
    <dbReference type="NCBI Taxonomy" id="1121321"/>
    <lineage>
        <taxon>Bacteria</taxon>
        <taxon>Bacillati</taxon>
        <taxon>Bacillota</taxon>
        <taxon>Clostridia</taxon>
        <taxon>Peptostreptococcales</taxon>
        <taxon>Peptostreptococcaceae</taxon>
        <taxon>Asaccharospora</taxon>
    </lineage>
</organism>
<feature type="transmembrane region" description="Helical" evidence="1">
    <location>
        <begin position="266"/>
        <end position="286"/>
    </location>
</feature>
<dbReference type="EMBL" id="FQWX01000006">
    <property type="protein sequence ID" value="SHG73591.1"/>
    <property type="molecule type" value="Genomic_DNA"/>
</dbReference>
<keyword evidence="1" id="KW-0472">Membrane</keyword>
<dbReference type="OrthoDB" id="1938648at2"/>
<dbReference type="Proteomes" id="UP000243255">
    <property type="component" value="Unassembled WGS sequence"/>
</dbReference>
<sequence length="296" mass="34127">MRKYKSILAFFISLLIMFSIIATCSVVFFKNTVLSESTYTKVLERENTYNKIYDNINENIKYLMLTNNIPTDTLSGVITEDEVRDTVNDYIYYTVSYMRKEESQITKLDMEVYTKRIDEKMDKFIKENNLSKNAEFMGHVNEIKGTALNIIKSDLEVVNLNELSKSSYMTKLASLSYILNSNKVIVSLIAIILLLSASMCLIWKRRKIRRVVWIGYSFMASGLTVMLIGISGYLSNFYKHIAIDIDYLAEAIAAIIKNYLITLTQIGSFIFLIGILLMAVYWGYIIKKFNVENKLT</sequence>
<reference evidence="3" key="1">
    <citation type="submission" date="2016-11" db="EMBL/GenBank/DDBJ databases">
        <authorList>
            <person name="Varghese N."/>
            <person name="Submissions S."/>
        </authorList>
    </citation>
    <scope>NUCLEOTIDE SEQUENCE [LARGE SCALE GENOMIC DNA]</scope>
    <source>
        <strain evidence="3">DSM 2635</strain>
    </source>
</reference>
<dbReference type="AlphaFoldDB" id="A0A1M5M8P0"/>
<keyword evidence="1" id="KW-0812">Transmembrane</keyword>
<evidence type="ECO:0000256" key="1">
    <source>
        <dbReference type="SAM" id="Phobius"/>
    </source>
</evidence>
<feature type="transmembrane region" description="Helical" evidence="1">
    <location>
        <begin position="184"/>
        <end position="204"/>
    </location>
</feature>
<evidence type="ECO:0000313" key="2">
    <source>
        <dbReference type="EMBL" id="SHG73591.1"/>
    </source>
</evidence>
<keyword evidence="1" id="KW-1133">Transmembrane helix</keyword>